<name>A0A9N9HZQ9_9GLOM</name>
<dbReference type="AlphaFoldDB" id="A0A9N9HZQ9"/>
<protein>
    <submittedName>
        <fullName evidence="1">5366_t:CDS:1</fullName>
    </submittedName>
</protein>
<evidence type="ECO:0000313" key="1">
    <source>
        <dbReference type="EMBL" id="CAG8713289.1"/>
    </source>
</evidence>
<keyword evidence="2" id="KW-1185">Reference proteome</keyword>
<reference evidence="1" key="1">
    <citation type="submission" date="2021-06" db="EMBL/GenBank/DDBJ databases">
        <authorList>
            <person name="Kallberg Y."/>
            <person name="Tangrot J."/>
            <person name="Rosling A."/>
        </authorList>
    </citation>
    <scope>NUCLEOTIDE SEQUENCE</scope>
    <source>
        <strain evidence="1">IN212</strain>
    </source>
</reference>
<dbReference type="Proteomes" id="UP000789396">
    <property type="component" value="Unassembled WGS sequence"/>
</dbReference>
<accession>A0A9N9HZQ9</accession>
<proteinExistence type="predicted"/>
<feature type="non-terminal residue" evidence="1">
    <location>
        <position position="114"/>
    </location>
</feature>
<dbReference type="EMBL" id="CAJVPZ010022842">
    <property type="protein sequence ID" value="CAG8713289.1"/>
    <property type="molecule type" value="Genomic_DNA"/>
</dbReference>
<gene>
    <name evidence="1" type="ORF">RFULGI_LOCUS10984</name>
</gene>
<organism evidence="1 2">
    <name type="scientific">Racocetra fulgida</name>
    <dbReference type="NCBI Taxonomy" id="60492"/>
    <lineage>
        <taxon>Eukaryota</taxon>
        <taxon>Fungi</taxon>
        <taxon>Fungi incertae sedis</taxon>
        <taxon>Mucoromycota</taxon>
        <taxon>Glomeromycotina</taxon>
        <taxon>Glomeromycetes</taxon>
        <taxon>Diversisporales</taxon>
        <taxon>Gigasporaceae</taxon>
        <taxon>Racocetra</taxon>
    </lineage>
</organism>
<sequence>MTTKAKRHNLRSNSPNNLKVEELNMREELEKLQLAFDEIDELEAADLSASQLILFSKIWDDIKEKDVEKINWNDMRSNYNDARDKEAFINDFQENWLIKRDRAVAKNQNCELDD</sequence>
<evidence type="ECO:0000313" key="2">
    <source>
        <dbReference type="Proteomes" id="UP000789396"/>
    </source>
</evidence>
<comment type="caution">
    <text evidence="1">The sequence shown here is derived from an EMBL/GenBank/DDBJ whole genome shotgun (WGS) entry which is preliminary data.</text>
</comment>